<accession>A0ABP9D3A8</accession>
<dbReference type="Gene3D" id="2.20.110.10">
    <property type="entry name" value="Histone H3 K4-specific methyltransferase SET7/9 N-terminal domain"/>
    <property type="match status" value="3"/>
</dbReference>
<proteinExistence type="predicted"/>
<evidence type="ECO:0000256" key="2">
    <source>
        <dbReference type="SAM" id="SignalP"/>
    </source>
</evidence>
<dbReference type="PANTHER" id="PTHR43215:SF14">
    <property type="entry name" value="RADIAL SPOKE HEAD 1 HOMOLOG"/>
    <property type="match status" value="1"/>
</dbReference>
<dbReference type="Gene3D" id="2.40.50.120">
    <property type="match status" value="1"/>
</dbReference>
<dbReference type="SMART" id="SM00698">
    <property type="entry name" value="MORN"/>
    <property type="match status" value="6"/>
</dbReference>
<dbReference type="SUPFAM" id="SSF100895">
    <property type="entry name" value="Kazal-type serine protease inhibitors"/>
    <property type="match status" value="1"/>
</dbReference>
<feature type="chain" id="PRO_5046848113" description="MORN repeat-containing protein" evidence="2">
    <location>
        <begin position="20"/>
        <end position="349"/>
    </location>
</feature>
<name>A0ABP9D3A8_9BACT</name>
<evidence type="ECO:0000313" key="4">
    <source>
        <dbReference type="Proteomes" id="UP001500298"/>
    </source>
</evidence>
<keyword evidence="2" id="KW-0732">Signal</keyword>
<reference evidence="4" key="1">
    <citation type="journal article" date="2019" name="Int. J. Syst. Evol. Microbiol.">
        <title>The Global Catalogue of Microorganisms (GCM) 10K type strain sequencing project: providing services to taxonomists for standard genome sequencing and annotation.</title>
        <authorList>
            <consortium name="The Broad Institute Genomics Platform"/>
            <consortium name="The Broad Institute Genome Sequencing Center for Infectious Disease"/>
            <person name="Wu L."/>
            <person name="Ma J."/>
        </authorList>
    </citation>
    <scope>NUCLEOTIDE SEQUENCE [LARGE SCALE GENOMIC DNA]</scope>
    <source>
        <strain evidence="4">JCM 18326</strain>
    </source>
</reference>
<dbReference type="PANTHER" id="PTHR43215">
    <property type="entry name" value="RADIAL SPOKE HEAD 1 HOMOLOG"/>
    <property type="match status" value="1"/>
</dbReference>
<dbReference type="SUPFAM" id="SSF82185">
    <property type="entry name" value="Histone H3 K4-specific methyltransferase SET7/9 N-terminal domain"/>
    <property type="match status" value="2"/>
</dbReference>
<organism evidence="3 4">
    <name type="scientific">Algivirga pacifica</name>
    <dbReference type="NCBI Taxonomy" id="1162670"/>
    <lineage>
        <taxon>Bacteria</taxon>
        <taxon>Pseudomonadati</taxon>
        <taxon>Bacteroidota</taxon>
        <taxon>Cytophagia</taxon>
        <taxon>Cytophagales</taxon>
        <taxon>Flammeovirgaceae</taxon>
        <taxon>Algivirga</taxon>
    </lineage>
</organism>
<comment type="caution">
    <text evidence="3">The sequence shown here is derived from an EMBL/GenBank/DDBJ whole genome shotgun (WGS) entry which is preliminary data.</text>
</comment>
<dbReference type="InterPro" id="IPR003409">
    <property type="entry name" value="MORN"/>
</dbReference>
<sequence>MRKIFILFFLTIVISPLFAQNDVSNQVAEGDYQGDLDIHGNRKGTGTYTWKDGTVYEGKWQDNLMHGRGVLHYADGSTYEGYFAYGKKHGYGVFTWADGDKYTGGFKEGKMHGRGVLEQTDGSVHTGIWREGKSNGEGDHVYADGSKYIGEWKDNLRHGKGIMLYADGRIEQGKWMNGDYLPCDCSKESYAVMDAFKDADAVFVGKVISVETADDASFDQVGFEVQSYWKGELYPGRKIYLFAAYSSCDFVFFEGDEYFVYAKKHEVFSNLYYADKCGRTRKMGGKFDRDEIAFLKEQVNCLPEDMEKRPTAYDFSTDPVCGCDGNTYKNAYKAARAGVGSWQAGKCNE</sequence>
<dbReference type="Proteomes" id="UP001500298">
    <property type="component" value="Unassembled WGS sequence"/>
</dbReference>
<keyword evidence="1" id="KW-0677">Repeat</keyword>
<dbReference type="Gene3D" id="3.30.60.30">
    <property type="match status" value="1"/>
</dbReference>
<feature type="signal peptide" evidence="2">
    <location>
        <begin position="1"/>
        <end position="19"/>
    </location>
</feature>
<evidence type="ECO:0000313" key="3">
    <source>
        <dbReference type="EMBL" id="GAA4823239.1"/>
    </source>
</evidence>
<dbReference type="InterPro" id="IPR008993">
    <property type="entry name" value="TIMP-like_OB-fold"/>
</dbReference>
<gene>
    <name evidence="3" type="ORF">GCM10023331_04610</name>
</gene>
<protein>
    <recommendedName>
        <fullName evidence="5">MORN repeat-containing protein</fullName>
    </recommendedName>
</protein>
<dbReference type="SUPFAM" id="SSF50242">
    <property type="entry name" value="TIMP-like"/>
    <property type="match status" value="1"/>
</dbReference>
<dbReference type="InterPro" id="IPR036058">
    <property type="entry name" value="Kazal_dom_sf"/>
</dbReference>
<evidence type="ECO:0000256" key="1">
    <source>
        <dbReference type="ARBA" id="ARBA00022737"/>
    </source>
</evidence>
<evidence type="ECO:0008006" key="5">
    <source>
        <dbReference type="Google" id="ProtNLM"/>
    </source>
</evidence>
<dbReference type="EMBL" id="BAABJX010000009">
    <property type="protein sequence ID" value="GAA4823239.1"/>
    <property type="molecule type" value="Genomic_DNA"/>
</dbReference>
<dbReference type="Pfam" id="PF02493">
    <property type="entry name" value="MORN"/>
    <property type="match status" value="6"/>
</dbReference>
<keyword evidence="4" id="KW-1185">Reference proteome</keyword>